<evidence type="ECO:0000256" key="10">
    <source>
        <dbReference type="SAM" id="MobiDB-lite"/>
    </source>
</evidence>
<dbReference type="EMBL" id="CP030032">
    <property type="protein sequence ID" value="AWV90230.1"/>
    <property type="molecule type" value="Genomic_DNA"/>
</dbReference>
<feature type="compositionally biased region" description="Basic residues" evidence="10">
    <location>
        <begin position="486"/>
        <end position="496"/>
    </location>
</feature>
<dbReference type="InterPro" id="IPR008881">
    <property type="entry name" value="Trigger_fac_ribosome-bd_bac"/>
</dbReference>
<comment type="domain">
    <text evidence="9">Consists of 3 domains; the N-terminus binds the ribosome, the middle domain has PPIase activity, while the C-terminus has intrinsic chaperone activity on its own.</text>
</comment>
<dbReference type="Proteomes" id="UP000249799">
    <property type="component" value="Chromosome"/>
</dbReference>
<dbReference type="AlphaFoldDB" id="A0A2Z4FN09"/>
<dbReference type="SUPFAM" id="SSF102735">
    <property type="entry name" value="Trigger factor ribosome-binding domain"/>
    <property type="match status" value="1"/>
</dbReference>
<dbReference type="GO" id="GO:0006457">
    <property type="term" value="P:protein folding"/>
    <property type="evidence" value="ECO:0007669"/>
    <property type="project" value="UniProtKB-UniRule"/>
</dbReference>
<evidence type="ECO:0000256" key="9">
    <source>
        <dbReference type="HAMAP-Rule" id="MF_00303"/>
    </source>
</evidence>
<sequence length="549" mass="61133">MPYEVEETGNLTRLVTVTVPAEERKKRVNKELRKIAKTAKIRGFRKGAVPFGEVKKRYGAEVDRDTIEGLVRDYLNKIVEESEQVVLHLGRPEFGDAAAVAEGDVTFTVDLEVRQDVDPVGYLGLELKKEKIEVTSEKVDERLEQLRERYATLEPISGRKKIAEGDVVTFDYEAQGAEENEELANFKGKGGQVEIGGKGGSIPGLEEGLTGLAFDATKVIEVTPNENFGIASLVGEAISLEVTVTEVKHKVLPELDDDFAKDTGQAETLDELREKLSEEIEKGLEHDAMHSLQSQVLEKLIEQNEIELPPKFVQEQLDNERNQRLRALQQAIQQGMNPASLGIDLETYADPEAFRPDVEKGICVDFLLTAIFEKEELKLEEADLMATIEHQAMHQRVQPQQLLQQLLQDQNGMAQIQHMAMLEKTRIFLVEKGEIEEVPAGSLSEEAEEKPKAKAKSKAKPKAKAKSKSKTTKKKADKDAEEKPKAKAKSKSKTTKKKADKDAEEKPKAKAKSKSKTTKAKAEKKETKPKAKAKSKSKATTTKKKADKE</sequence>
<reference evidence="11 12" key="1">
    <citation type="submission" date="2018-06" db="EMBL/GenBank/DDBJ databases">
        <title>Lujinxingia sediminis gen. nov. sp. nov., a new facultative anaerobic member of the class Deltaproteobacteria, and proposal of Lujinxingaceae fam. nov.</title>
        <authorList>
            <person name="Guo L.-Y."/>
            <person name="Li C.-M."/>
            <person name="Wang S."/>
            <person name="Du Z.-J."/>
        </authorList>
    </citation>
    <scope>NUCLEOTIDE SEQUENCE [LARGE SCALE GENOMIC DNA]</scope>
    <source>
        <strain evidence="11 12">FA350</strain>
    </source>
</reference>
<dbReference type="InterPro" id="IPR008880">
    <property type="entry name" value="Trigger_fac_C"/>
</dbReference>
<dbReference type="Gene3D" id="3.10.50.40">
    <property type="match status" value="1"/>
</dbReference>
<dbReference type="Gene3D" id="1.10.3120.10">
    <property type="entry name" value="Trigger factor, C-terminal domain"/>
    <property type="match status" value="1"/>
</dbReference>
<feature type="region of interest" description="Disordered" evidence="10">
    <location>
        <begin position="440"/>
        <end position="549"/>
    </location>
</feature>
<feature type="compositionally biased region" description="Basic residues" evidence="10">
    <location>
        <begin position="453"/>
        <end position="473"/>
    </location>
</feature>
<feature type="compositionally biased region" description="Basic and acidic residues" evidence="10">
    <location>
        <begin position="497"/>
        <end position="508"/>
    </location>
</feature>
<dbReference type="Pfam" id="PF00254">
    <property type="entry name" value="FKBP_C"/>
    <property type="match status" value="1"/>
</dbReference>
<dbReference type="SUPFAM" id="SSF54534">
    <property type="entry name" value="FKBP-like"/>
    <property type="match status" value="1"/>
</dbReference>
<dbReference type="OrthoDB" id="9767721at2"/>
<keyword evidence="5 9" id="KW-0697">Rotamase</keyword>
<feature type="compositionally biased region" description="Basic and acidic residues" evidence="10">
    <location>
        <begin position="474"/>
        <end position="485"/>
    </location>
</feature>
<accession>A0A2Z4FN09</accession>
<keyword evidence="9" id="KW-0131">Cell cycle</keyword>
<proteinExistence type="inferred from homology"/>
<dbReference type="InterPro" id="IPR037041">
    <property type="entry name" value="Trigger_fac_C_sf"/>
</dbReference>
<evidence type="ECO:0000256" key="8">
    <source>
        <dbReference type="ARBA" id="ARBA00029986"/>
    </source>
</evidence>
<dbReference type="NCBIfam" id="TIGR00115">
    <property type="entry name" value="tig"/>
    <property type="match status" value="1"/>
</dbReference>
<evidence type="ECO:0000256" key="5">
    <source>
        <dbReference type="ARBA" id="ARBA00023110"/>
    </source>
</evidence>
<evidence type="ECO:0000256" key="3">
    <source>
        <dbReference type="ARBA" id="ARBA00013194"/>
    </source>
</evidence>
<dbReference type="Pfam" id="PF05698">
    <property type="entry name" value="Trigger_C"/>
    <property type="match status" value="1"/>
</dbReference>
<feature type="compositionally biased region" description="Basic residues" evidence="10">
    <location>
        <begin position="509"/>
        <end position="519"/>
    </location>
</feature>
<comment type="subcellular location">
    <subcellularLocation>
        <location evidence="9">Cytoplasm</location>
    </subcellularLocation>
    <text evidence="9">About half TF is bound to the ribosome near the polypeptide exit tunnel while the other half is free in the cytoplasm.</text>
</comment>
<keyword evidence="9" id="KW-0963">Cytoplasm</keyword>
<evidence type="ECO:0000256" key="1">
    <source>
        <dbReference type="ARBA" id="ARBA00000971"/>
    </source>
</evidence>
<dbReference type="InterPro" id="IPR050972">
    <property type="entry name" value="SDr-like"/>
</dbReference>
<keyword evidence="12" id="KW-1185">Reference proteome</keyword>
<comment type="function">
    <text evidence="9">Involved in protein export. Acts as a chaperone by maintaining the newly synthesized protein in an open conformation. Functions as a peptidyl-prolyl cis-trans isomerase.</text>
</comment>
<keyword evidence="6 9" id="KW-0143">Chaperone</keyword>
<dbReference type="SUPFAM" id="SSF109998">
    <property type="entry name" value="Triger factor/SurA peptide-binding domain-like"/>
    <property type="match status" value="1"/>
</dbReference>
<keyword evidence="9" id="KW-0132">Cell division</keyword>
<dbReference type="GO" id="GO:0051301">
    <property type="term" value="P:cell division"/>
    <property type="evidence" value="ECO:0007669"/>
    <property type="project" value="UniProtKB-KW"/>
</dbReference>
<dbReference type="InterPro" id="IPR036611">
    <property type="entry name" value="Trigger_fac_ribosome-bd_sf"/>
</dbReference>
<evidence type="ECO:0000256" key="2">
    <source>
        <dbReference type="ARBA" id="ARBA00005464"/>
    </source>
</evidence>
<dbReference type="RefSeq" id="WP_111335514.1">
    <property type="nucleotide sequence ID" value="NZ_CP030032.1"/>
</dbReference>
<name>A0A2Z4FN09_9DELT</name>
<dbReference type="GO" id="GO:0015031">
    <property type="term" value="P:protein transport"/>
    <property type="evidence" value="ECO:0007669"/>
    <property type="project" value="UniProtKB-UniRule"/>
</dbReference>
<comment type="similarity">
    <text evidence="2 9">Belongs to the FKBP-type PPIase family. Tig subfamily.</text>
</comment>
<organism evidence="11 12">
    <name type="scientific">Bradymonas sediminis</name>
    <dbReference type="NCBI Taxonomy" id="1548548"/>
    <lineage>
        <taxon>Bacteria</taxon>
        <taxon>Deltaproteobacteria</taxon>
        <taxon>Bradymonadales</taxon>
        <taxon>Bradymonadaceae</taxon>
        <taxon>Bradymonas</taxon>
    </lineage>
</organism>
<dbReference type="GO" id="GO:0005737">
    <property type="term" value="C:cytoplasm"/>
    <property type="evidence" value="ECO:0007669"/>
    <property type="project" value="UniProtKB-SubCell"/>
</dbReference>
<dbReference type="EC" id="5.2.1.8" evidence="3 9"/>
<keyword evidence="7 9" id="KW-0413">Isomerase</keyword>
<protein>
    <recommendedName>
        <fullName evidence="4 9">Trigger factor</fullName>
        <shortName evidence="9">TF</shortName>
        <ecNumber evidence="3 9">5.2.1.8</ecNumber>
    </recommendedName>
    <alternativeName>
        <fullName evidence="8 9">PPIase</fullName>
    </alternativeName>
</protein>
<dbReference type="Gene3D" id="3.30.70.1050">
    <property type="entry name" value="Trigger factor ribosome-binding domain"/>
    <property type="match status" value="1"/>
</dbReference>
<dbReference type="KEGG" id="bsed:DN745_13175"/>
<dbReference type="GO" id="GO:0003755">
    <property type="term" value="F:peptidyl-prolyl cis-trans isomerase activity"/>
    <property type="evidence" value="ECO:0007669"/>
    <property type="project" value="UniProtKB-UniRule"/>
</dbReference>
<comment type="catalytic activity">
    <reaction evidence="1 9">
        <text>[protein]-peptidylproline (omega=180) = [protein]-peptidylproline (omega=0)</text>
        <dbReference type="Rhea" id="RHEA:16237"/>
        <dbReference type="Rhea" id="RHEA-COMP:10747"/>
        <dbReference type="Rhea" id="RHEA-COMP:10748"/>
        <dbReference type="ChEBI" id="CHEBI:83833"/>
        <dbReference type="ChEBI" id="CHEBI:83834"/>
        <dbReference type="EC" id="5.2.1.8"/>
    </reaction>
</comment>
<dbReference type="PANTHER" id="PTHR34403:SF8">
    <property type="entry name" value="TOL-PAL SYSTEM PROTEIN TOLA"/>
    <property type="match status" value="1"/>
</dbReference>
<evidence type="ECO:0000313" key="12">
    <source>
        <dbReference type="Proteomes" id="UP000249799"/>
    </source>
</evidence>
<dbReference type="PANTHER" id="PTHR34403">
    <property type="entry name" value="TOL-PAL SYSTEM PROTEIN TOLA"/>
    <property type="match status" value="1"/>
</dbReference>
<evidence type="ECO:0000256" key="7">
    <source>
        <dbReference type="ARBA" id="ARBA00023235"/>
    </source>
</evidence>
<feature type="compositionally biased region" description="Basic and acidic residues" evidence="10">
    <location>
        <begin position="520"/>
        <end position="529"/>
    </location>
</feature>
<evidence type="ECO:0000256" key="4">
    <source>
        <dbReference type="ARBA" id="ARBA00016902"/>
    </source>
</evidence>
<dbReference type="InterPro" id="IPR046357">
    <property type="entry name" value="PPIase_dom_sf"/>
</dbReference>
<feature type="compositionally biased region" description="Basic residues" evidence="10">
    <location>
        <begin position="530"/>
        <end position="543"/>
    </location>
</feature>
<evidence type="ECO:0000256" key="6">
    <source>
        <dbReference type="ARBA" id="ARBA00023186"/>
    </source>
</evidence>
<dbReference type="Pfam" id="PF05697">
    <property type="entry name" value="Trigger_N"/>
    <property type="match status" value="1"/>
</dbReference>
<evidence type="ECO:0000313" key="11">
    <source>
        <dbReference type="EMBL" id="AWV90230.1"/>
    </source>
</evidence>
<dbReference type="InterPro" id="IPR027304">
    <property type="entry name" value="Trigger_fact/SurA_dom_sf"/>
</dbReference>
<dbReference type="InterPro" id="IPR001179">
    <property type="entry name" value="PPIase_FKBP_dom"/>
</dbReference>
<gene>
    <name evidence="9 11" type="primary">tig</name>
    <name evidence="11" type="ORF">DN745_13175</name>
</gene>
<dbReference type="InterPro" id="IPR005215">
    <property type="entry name" value="Trig_fac"/>
</dbReference>
<dbReference type="HAMAP" id="MF_00303">
    <property type="entry name" value="Trigger_factor_Tig"/>
    <property type="match status" value="1"/>
</dbReference>